<comment type="similarity">
    <text evidence="1">Belongs to the mTERF family.</text>
</comment>
<dbReference type="EMBL" id="JARAOO010000008">
    <property type="protein sequence ID" value="KAJ7959431.1"/>
    <property type="molecule type" value="Genomic_DNA"/>
</dbReference>
<sequence length="391" mass="44363">MVAILDLYRSHSFSFSCSCSCITFHKHPLIPSTNIQFSLPSFSLFYSRKLFSVVKFSETVRNDLKPSLINLGFRPTMRVLFHCSCSNSLANTHTEIGMLFSFFRELGLNEDETERILINHPDITSVSLESMRGRILSLQSLGVHSLDLCHLLTKRPTLLTAEEIDQWVGFMRDELDGQLEPVQLKRLLSATEPRFLVGFDKKVALLLNRGVPHEKIVHILNNVNLTKALCLKSVEEIDRTIAFLDPFGGVSLIVRRPNILNYDLNNQLIPRIGFLTELSGGDEEATGTVLRKLPAIVSYSVEHLEGHVELLRSFAGLDDAEIFRILLIFPNVISASKERKLRPRIEFLKQCGLNSSEIFKFLVKAPLFLAFSFEENIAYKLVVLGEDWIQI</sequence>
<comment type="caution">
    <text evidence="4">The sequence shown here is derived from an EMBL/GenBank/DDBJ whole genome shotgun (WGS) entry which is preliminary data.</text>
</comment>
<dbReference type="InterPro" id="IPR038538">
    <property type="entry name" value="MTERF_sf"/>
</dbReference>
<keyword evidence="5" id="KW-1185">Reference proteome</keyword>
<dbReference type="FunFam" id="1.25.70.10:FF:000069">
    <property type="match status" value="1"/>
</dbReference>
<dbReference type="KEGG" id="qsa:O6P43_020009"/>
<dbReference type="AlphaFoldDB" id="A0AAD7LLE2"/>
<dbReference type="GO" id="GO:0003676">
    <property type="term" value="F:nucleic acid binding"/>
    <property type="evidence" value="ECO:0007669"/>
    <property type="project" value="InterPro"/>
</dbReference>
<dbReference type="InterPro" id="IPR003690">
    <property type="entry name" value="MTERF"/>
</dbReference>
<dbReference type="GO" id="GO:0006353">
    <property type="term" value="P:DNA-templated transcription termination"/>
    <property type="evidence" value="ECO:0007669"/>
    <property type="project" value="UniProtKB-KW"/>
</dbReference>
<accession>A0AAD7LLE2</accession>
<evidence type="ECO:0000313" key="5">
    <source>
        <dbReference type="Proteomes" id="UP001163823"/>
    </source>
</evidence>
<evidence type="ECO:0000256" key="3">
    <source>
        <dbReference type="ARBA" id="ARBA00022946"/>
    </source>
</evidence>
<gene>
    <name evidence="4" type="ORF">O6P43_020009</name>
</gene>
<name>A0AAD7LLE2_QUISA</name>
<evidence type="ECO:0000256" key="2">
    <source>
        <dbReference type="ARBA" id="ARBA00022472"/>
    </source>
</evidence>
<keyword evidence="2" id="KW-0805">Transcription regulation</keyword>
<dbReference type="Gene3D" id="1.25.70.10">
    <property type="entry name" value="Transcription termination factor 3, mitochondrial"/>
    <property type="match status" value="1"/>
</dbReference>
<dbReference type="SMART" id="SM00733">
    <property type="entry name" value="Mterf"/>
    <property type="match status" value="4"/>
</dbReference>
<evidence type="ECO:0000313" key="4">
    <source>
        <dbReference type="EMBL" id="KAJ7959431.1"/>
    </source>
</evidence>
<dbReference type="Proteomes" id="UP001163823">
    <property type="component" value="Chromosome 8"/>
</dbReference>
<protein>
    <submittedName>
        <fullName evidence="4">Transcription termination factor like</fullName>
    </submittedName>
</protein>
<organism evidence="4 5">
    <name type="scientific">Quillaja saponaria</name>
    <name type="common">Soap bark tree</name>
    <dbReference type="NCBI Taxonomy" id="32244"/>
    <lineage>
        <taxon>Eukaryota</taxon>
        <taxon>Viridiplantae</taxon>
        <taxon>Streptophyta</taxon>
        <taxon>Embryophyta</taxon>
        <taxon>Tracheophyta</taxon>
        <taxon>Spermatophyta</taxon>
        <taxon>Magnoliopsida</taxon>
        <taxon>eudicotyledons</taxon>
        <taxon>Gunneridae</taxon>
        <taxon>Pentapetalae</taxon>
        <taxon>rosids</taxon>
        <taxon>fabids</taxon>
        <taxon>Fabales</taxon>
        <taxon>Quillajaceae</taxon>
        <taxon>Quillaja</taxon>
    </lineage>
</organism>
<evidence type="ECO:0000256" key="1">
    <source>
        <dbReference type="ARBA" id="ARBA00007692"/>
    </source>
</evidence>
<dbReference type="PANTHER" id="PTHR13068:SF135">
    <property type="entry name" value="TRANSCRIPTION TERMINATION FACTOR MTERF8, CHLOROPLASTIC"/>
    <property type="match status" value="1"/>
</dbReference>
<keyword evidence="2" id="KW-0806">Transcription termination</keyword>
<dbReference type="PANTHER" id="PTHR13068">
    <property type="entry name" value="CGI-12 PROTEIN-RELATED"/>
    <property type="match status" value="1"/>
</dbReference>
<proteinExistence type="inferred from homology"/>
<reference evidence="4" key="1">
    <citation type="journal article" date="2023" name="Science">
        <title>Elucidation of the pathway for biosynthesis of saponin adjuvants from the soapbark tree.</title>
        <authorList>
            <person name="Reed J."/>
            <person name="Orme A."/>
            <person name="El-Demerdash A."/>
            <person name="Owen C."/>
            <person name="Martin L.B.B."/>
            <person name="Misra R.C."/>
            <person name="Kikuchi S."/>
            <person name="Rejzek M."/>
            <person name="Martin A.C."/>
            <person name="Harkess A."/>
            <person name="Leebens-Mack J."/>
            <person name="Louveau T."/>
            <person name="Stephenson M.J."/>
            <person name="Osbourn A."/>
        </authorList>
    </citation>
    <scope>NUCLEOTIDE SEQUENCE</scope>
    <source>
        <strain evidence="4">S10</strain>
    </source>
</reference>
<keyword evidence="2" id="KW-0804">Transcription</keyword>
<keyword evidence="3" id="KW-0809">Transit peptide</keyword>
<dbReference type="Pfam" id="PF02536">
    <property type="entry name" value="mTERF"/>
    <property type="match status" value="1"/>
</dbReference>